<sequence length="66" mass="7434">MRAPSESTTTARIRRVSMPKTEVQKVLRKITDELGRDLVEDVVRIEKAATDYETPRFTPGPLGGVY</sequence>
<evidence type="ECO:0000313" key="2">
    <source>
        <dbReference type="Proteomes" id="UP001190700"/>
    </source>
</evidence>
<dbReference type="AlphaFoldDB" id="A0AAE0KQT5"/>
<accession>A0AAE0KQT5</accession>
<name>A0AAE0KQT5_9CHLO</name>
<proteinExistence type="predicted"/>
<evidence type="ECO:0000313" key="1">
    <source>
        <dbReference type="EMBL" id="KAK3257074.1"/>
    </source>
</evidence>
<dbReference type="Proteomes" id="UP001190700">
    <property type="component" value="Unassembled WGS sequence"/>
</dbReference>
<comment type="caution">
    <text evidence="1">The sequence shown here is derived from an EMBL/GenBank/DDBJ whole genome shotgun (WGS) entry which is preliminary data.</text>
</comment>
<gene>
    <name evidence="1" type="ORF">CYMTET_33826</name>
</gene>
<protein>
    <submittedName>
        <fullName evidence="1">Uncharacterized protein</fullName>
    </submittedName>
</protein>
<organism evidence="1 2">
    <name type="scientific">Cymbomonas tetramitiformis</name>
    <dbReference type="NCBI Taxonomy" id="36881"/>
    <lineage>
        <taxon>Eukaryota</taxon>
        <taxon>Viridiplantae</taxon>
        <taxon>Chlorophyta</taxon>
        <taxon>Pyramimonadophyceae</taxon>
        <taxon>Pyramimonadales</taxon>
        <taxon>Pyramimonadaceae</taxon>
        <taxon>Cymbomonas</taxon>
    </lineage>
</organism>
<reference evidence="1 2" key="1">
    <citation type="journal article" date="2015" name="Genome Biol. Evol.">
        <title>Comparative Genomics of a Bacterivorous Green Alga Reveals Evolutionary Causalities and Consequences of Phago-Mixotrophic Mode of Nutrition.</title>
        <authorList>
            <person name="Burns J.A."/>
            <person name="Paasch A."/>
            <person name="Narechania A."/>
            <person name="Kim E."/>
        </authorList>
    </citation>
    <scope>NUCLEOTIDE SEQUENCE [LARGE SCALE GENOMIC DNA]</scope>
    <source>
        <strain evidence="1 2">PLY_AMNH</strain>
    </source>
</reference>
<dbReference type="EMBL" id="LGRX02021068">
    <property type="protein sequence ID" value="KAK3257074.1"/>
    <property type="molecule type" value="Genomic_DNA"/>
</dbReference>
<keyword evidence="2" id="KW-1185">Reference proteome</keyword>